<feature type="non-terminal residue" evidence="2">
    <location>
        <position position="221"/>
    </location>
</feature>
<feature type="region of interest" description="Disordered" evidence="1">
    <location>
        <begin position="118"/>
        <end position="221"/>
    </location>
</feature>
<evidence type="ECO:0000256" key="1">
    <source>
        <dbReference type="SAM" id="MobiDB-lite"/>
    </source>
</evidence>
<name>A0A0D8XUH9_DICVI</name>
<gene>
    <name evidence="2" type="ORF">DICVIV_06489</name>
</gene>
<dbReference type="AlphaFoldDB" id="A0A0D8XUH9"/>
<reference evidence="2 3" key="1">
    <citation type="submission" date="2013-11" db="EMBL/GenBank/DDBJ databases">
        <title>Draft genome of the bovine lungworm Dictyocaulus viviparus.</title>
        <authorList>
            <person name="Mitreva M."/>
        </authorList>
    </citation>
    <scope>NUCLEOTIDE SEQUENCE [LARGE SCALE GENOMIC DNA]</scope>
    <source>
        <strain evidence="2 3">HannoverDv2000</strain>
    </source>
</reference>
<proteinExistence type="predicted"/>
<dbReference type="Proteomes" id="UP000053766">
    <property type="component" value="Unassembled WGS sequence"/>
</dbReference>
<feature type="compositionally biased region" description="Basic residues" evidence="1">
    <location>
        <begin position="194"/>
        <end position="211"/>
    </location>
</feature>
<feature type="compositionally biased region" description="Basic and acidic residues" evidence="1">
    <location>
        <begin position="159"/>
        <end position="193"/>
    </location>
</feature>
<reference evidence="3" key="2">
    <citation type="journal article" date="2016" name="Sci. Rep.">
        <title>Dictyocaulus viviparus genome, variome and transcriptome elucidate lungworm biology and support future intervention.</title>
        <authorList>
            <person name="McNulty S.N."/>
            <person name="Strube C."/>
            <person name="Rosa B.A."/>
            <person name="Martin J.C."/>
            <person name="Tyagi R."/>
            <person name="Choi Y.J."/>
            <person name="Wang Q."/>
            <person name="Hallsworth Pepin K."/>
            <person name="Zhang X."/>
            <person name="Ozersky P."/>
            <person name="Wilson R.K."/>
            <person name="Sternberg P.W."/>
            <person name="Gasser R.B."/>
            <person name="Mitreva M."/>
        </authorList>
    </citation>
    <scope>NUCLEOTIDE SEQUENCE [LARGE SCALE GENOMIC DNA]</scope>
    <source>
        <strain evidence="3">HannoverDv2000</strain>
    </source>
</reference>
<feature type="region of interest" description="Disordered" evidence="1">
    <location>
        <begin position="1"/>
        <end position="79"/>
    </location>
</feature>
<evidence type="ECO:0000313" key="2">
    <source>
        <dbReference type="EMBL" id="KJH47414.1"/>
    </source>
</evidence>
<sequence length="221" mass="25550">MGLDVTTPPNLNSNVEKIDRSRSRSKSPQNVQSTSTVERRKRKKKDSRWKNDPNWRFRKLDKDRRSKKMNENDDAAREIAEEEAIDGALREIAEFVRVEANCDDDGIEFDIEETTVIKDNVIEAEDERSVTDTDPPPEETADVFVPPPEQMSGAENEEPVEHQSESDGVIVKDNDDKLKEGLERQIEETEMRGILKRKEKKHKKHKKHKKQRSGEDDINSD</sequence>
<feature type="compositionally biased region" description="Basic and acidic residues" evidence="1">
    <location>
        <begin position="48"/>
        <end position="79"/>
    </location>
</feature>
<organism evidence="2 3">
    <name type="scientific">Dictyocaulus viviparus</name>
    <name type="common">Bovine lungworm</name>
    <dbReference type="NCBI Taxonomy" id="29172"/>
    <lineage>
        <taxon>Eukaryota</taxon>
        <taxon>Metazoa</taxon>
        <taxon>Ecdysozoa</taxon>
        <taxon>Nematoda</taxon>
        <taxon>Chromadorea</taxon>
        <taxon>Rhabditida</taxon>
        <taxon>Rhabditina</taxon>
        <taxon>Rhabditomorpha</taxon>
        <taxon>Strongyloidea</taxon>
        <taxon>Metastrongylidae</taxon>
        <taxon>Dictyocaulus</taxon>
    </lineage>
</organism>
<feature type="compositionally biased region" description="Polar residues" evidence="1">
    <location>
        <begin position="26"/>
        <end position="36"/>
    </location>
</feature>
<evidence type="ECO:0000313" key="3">
    <source>
        <dbReference type="Proteomes" id="UP000053766"/>
    </source>
</evidence>
<protein>
    <submittedName>
        <fullName evidence="2">Uncharacterized protein</fullName>
    </submittedName>
</protein>
<accession>A0A0D8XUH9</accession>
<dbReference type="EMBL" id="KN716308">
    <property type="protein sequence ID" value="KJH47414.1"/>
    <property type="molecule type" value="Genomic_DNA"/>
</dbReference>
<keyword evidence="3" id="KW-1185">Reference proteome</keyword>